<evidence type="ECO:0008006" key="3">
    <source>
        <dbReference type="Google" id="ProtNLM"/>
    </source>
</evidence>
<accession>A0A1I4VRA9</accession>
<evidence type="ECO:0000313" key="1">
    <source>
        <dbReference type="EMBL" id="SFN03673.1"/>
    </source>
</evidence>
<dbReference type="EMBL" id="FOUU01000011">
    <property type="protein sequence ID" value="SFN03673.1"/>
    <property type="molecule type" value="Genomic_DNA"/>
</dbReference>
<protein>
    <recommendedName>
        <fullName evidence="3">Biotin-protein ligase N-terminal domain-containing protein</fullName>
    </recommendedName>
</protein>
<sequence length="444" mass="50970">MHRVALFWDQSFLWGMFLYDALCEMDIPFCVVRTAQVHGGILSHFPVLLMPGGWASQKVALLGRPGRERIIEFVGNGGVYIGFCGGVGLVLSGKRTLNIVPVKRLPMERRIPSASGPVVIKKNADHPVWDGLPERVIVSIWWPSQVEPDNVTGLTSIALYEKTSPGFWVSDIPYDDVRTLNIRSLEDSYGINLNPEKYLYGKPAIMEYELGEGSFFLSYPHLETPGDVEGRRLLRRIIDHAYRKWQEKSKISAKAPPELPHPPFPSPEIVKKVQAIRRQLEELIDLGIRNLLWFWRKPWLLGWKRGIRGLEYSMMLTLVTFLERALEVLALTRRRTLHNEPVWKDLIDLLASRVDEFSTKARRLLIYERFLSQERVLPKLGSVDPRIDDLRSYLFGSKMNHGGLCKEIFDLIDEALYGALCLLLRYKIKIRFSSRVNDFTIVDA</sequence>
<dbReference type="SUPFAM" id="SSF52317">
    <property type="entry name" value="Class I glutamine amidotransferase-like"/>
    <property type="match status" value="1"/>
</dbReference>
<organism evidence="1 2">
    <name type="scientific">Thermodesulforhabdus norvegica</name>
    <dbReference type="NCBI Taxonomy" id="39841"/>
    <lineage>
        <taxon>Bacteria</taxon>
        <taxon>Pseudomonadati</taxon>
        <taxon>Thermodesulfobacteriota</taxon>
        <taxon>Syntrophobacteria</taxon>
        <taxon>Syntrophobacterales</taxon>
        <taxon>Thermodesulforhabdaceae</taxon>
        <taxon>Thermodesulforhabdus</taxon>
    </lineage>
</organism>
<dbReference type="STRING" id="39841.SAMN05660836_02414"/>
<dbReference type="InterPro" id="IPR029062">
    <property type="entry name" value="Class_I_gatase-like"/>
</dbReference>
<dbReference type="OrthoDB" id="5464482at2"/>
<dbReference type="RefSeq" id="WP_093396109.1">
    <property type="nucleotide sequence ID" value="NZ_FOUU01000011.1"/>
</dbReference>
<dbReference type="AlphaFoldDB" id="A0A1I4VRA9"/>
<gene>
    <name evidence="1" type="ORF">SAMN05660836_02414</name>
</gene>
<name>A0A1I4VRA9_9BACT</name>
<keyword evidence="2" id="KW-1185">Reference proteome</keyword>
<dbReference type="Proteomes" id="UP000199611">
    <property type="component" value="Unassembled WGS sequence"/>
</dbReference>
<evidence type="ECO:0000313" key="2">
    <source>
        <dbReference type="Proteomes" id="UP000199611"/>
    </source>
</evidence>
<proteinExistence type="predicted"/>
<reference evidence="1 2" key="1">
    <citation type="submission" date="2016-10" db="EMBL/GenBank/DDBJ databases">
        <authorList>
            <person name="de Groot N.N."/>
        </authorList>
    </citation>
    <scope>NUCLEOTIDE SEQUENCE [LARGE SCALE GENOMIC DNA]</scope>
    <source>
        <strain evidence="1 2">DSM 9990</strain>
    </source>
</reference>